<dbReference type="PROSITE" id="PS50878">
    <property type="entry name" value="RT_POL"/>
    <property type="match status" value="1"/>
</dbReference>
<comment type="caution">
    <text evidence="4">The sequence shown here is derived from an EMBL/GenBank/DDBJ whole genome shotgun (WGS) entry which is preliminary data.</text>
</comment>
<dbReference type="Pfam" id="PF03732">
    <property type="entry name" value="Retrotrans_gag"/>
    <property type="match status" value="1"/>
</dbReference>
<dbReference type="Pfam" id="PF17919">
    <property type="entry name" value="RT_RNaseH_2"/>
    <property type="match status" value="1"/>
</dbReference>
<organism evidence="4 5">
    <name type="scientific">Daphnia magna</name>
    <dbReference type="NCBI Taxonomy" id="35525"/>
    <lineage>
        <taxon>Eukaryota</taxon>
        <taxon>Metazoa</taxon>
        <taxon>Ecdysozoa</taxon>
        <taxon>Arthropoda</taxon>
        <taxon>Crustacea</taxon>
        <taxon>Branchiopoda</taxon>
        <taxon>Diplostraca</taxon>
        <taxon>Cladocera</taxon>
        <taxon>Anomopoda</taxon>
        <taxon>Daphniidae</taxon>
        <taxon>Daphnia</taxon>
    </lineage>
</organism>
<dbReference type="InterPro" id="IPR043128">
    <property type="entry name" value="Rev_trsase/Diguanyl_cyclase"/>
</dbReference>
<accession>A0A164L4K0</accession>
<evidence type="ECO:0000259" key="3">
    <source>
        <dbReference type="PROSITE" id="PS50878"/>
    </source>
</evidence>
<dbReference type="SUPFAM" id="SSF56672">
    <property type="entry name" value="DNA/RNA polymerases"/>
    <property type="match status" value="2"/>
</dbReference>
<evidence type="ECO:0000256" key="1">
    <source>
        <dbReference type="ARBA" id="ARBA00023268"/>
    </source>
</evidence>
<dbReference type="InterPro" id="IPR050951">
    <property type="entry name" value="Retrovirus_Pol_polyprotein"/>
</dbReference>
<feature type="region of interest" description="Disordered" evidence="2">
    <location>
        <begin position="313"/>
        <end position="350"/>
    </location>
</feature>
<keyword evidence="1" id="KW-0511">Multifunctional enzyme</keyword>
<name>A0A164L4K0_9CRUS</name>
<dbReference type="Pfam" id="PF00078">
    <property type="entry name" value="RVT_1"/>
    <property type="match status" value="1"/>
</dbReference>
<feature type="region of interest" description="Disordered" evidence="2">
    <location>
        <begin position="1273"/>
        <end position="1296"/>
    </location>
</feature>
<dbReference type="Gene3D" id="3.30.70.270">
    <property type="match status" value="1"/>
</dbReference>
<dbReference type="EMBL" id="LRGB01003206">
    <property type="protein sequence ID" value="KZS03788.1"/>
    <property type="molecule type" value="Genomic_DNA"/>
</dbReference>
<dbReference type="InterPro" id="IPR041577">
    <property type="entry name" value="RT_RNaseH_2"/>
</dbReference>
<evidence type="ECO:0000256" key="2">
    <source>
        <dbReference type="SAM" id="MobiDB-lite"/>
    </source>
</evidence>
<feature type="domain" description="Reverse transcriptase" evidence="3">
    <location>
        <begin position="609"/>
        <end position="793"/>
    </location>
</feature>
<dbReference type="Gene3D" id="3.10.10.10">
    <property type="entry name" value="HIV Type 1 Reverse Transcriptase, subunit A, domain 1"/>
    <property type="match status" value="1"/>
</dbReference>
<protein>
    <recommendedName>
        <fullName evidence="3">Reverse transcriptase domain-containing protein</fullName>
    </recommendedName>
</protein>
<reference evidence="4 5" key="1">
    <citation type="submission" date="2016-03" db="EMBL/GenBank/DDBJ databases">
        <title>EvidentialGene: Evidence-directed Construction of Genes on Genomes.</title>
        <authorList>
            <person name="Gilbert D.G."/>
            <person name="Choi J.-H."/>
            <person name="Mockaitis K."/>
            <person name="Colbourne J."/>
            <person name="Pfrender M."/>
        </authorList>
    </citation>
    <scope>NUCLEOTIDE SEQUENCE [LARGE SCALE GENOMIC DNA]</scope>
    <source>
        <strain evidence="4 5">Xinb3</strain>
        <tissue evidence="4">Complete organism</tissue>
    </source>
</reference>
<dbReference type="InterPro" id="IPR043502">
    <property type="entry name" value="DNA/RNA_pol_sf"/>
</dbReference>
<feature type="region of interest" description="Disordered" evidence="2">
    <location>
        <begin position="213"/>
        <end position="245"/>
    </location>
</feature>
<evidence type="ECO:0000313" key="5">
    <source>
        <dbReference type="Proteomes" id="UP000076858"/>
    </source>
</evidence>
<dbReference type="CDD" id="cd01647">
    <property type="entry name" value="RT_LTR"/>
    <property type="match status" value="1"/>
</dbReference>
<dbReference type="Proteomes" id="UP000076858">
    <property type="component" value="Unassembled WGS sequence"/>
</dbReference>
<dbReference type="GO" id="GO:0071897">
    <property type="term" value="P:DNA biosynthetic process"/>
    <property type="evidence" value="ECO:0007669"/>
    <property type="project" value="UniProtKB-ARBA"/>
</dbReference>
<proteinExistence type="predicted"/>
<feature type="region of interest" description="Disordered" evidence="2">
    <location>
        <begin position="916"/>
        <end position="945"/>
    </location>
</feature>
<dbReference type="PANTHER" id="PTHR37984:SF5">
    <property type="entry name" value="PROTEIN NYNRIN-LIKE"/>
    <property type="match status" value="1"/>
</dbReference>
<sequence length="1296" mass="143711">MADRGDRRGGRGRNRAVDPDVGLAVAPIPEPPAQAHNVMQPIYQPRQRKPPVFRGSSVEDVVNWVFRFEQVAEYNQWGPEIRLRHVGMCFEGIAEKWYCSLLARANPPVSFDEFKQELLRAFKPVNYEDHLETKLRSRVQGEQESFVDYFHDVLFMCSRIDPTMSERSKTGHLFRGLLPATVRGIYRFLNSESTTNNLFREAQVFLQGEDIASKREKPSETGSASRPILFLGGEGTRPAPVVPHNRQEVSTVTREELDQLEKRILENVTKVVERATRREVETGQGSGERRSTGFADPGTLHVFAIQRKGITQRRGVDLQQQRYLKRNQDRRPQKTNNGGRRGEFHRSRFPNAPARSVTPCICQTAFPSGSVPINVVIQGITVGVQAAVLSINGYNLLLGNDALRQLDAITICYGGDTEAMFFPASRLDPNEGERKSEVGTVISKESRTIPAYSMVTVAVKVIQDQSDVPETPRMVQPASKLLIDKRFSVGYFLIPEVDPAGVVNIQLTNFPQTGKRVLEEVGRDSPINSSKGKFLDTLNPDLSPQDRLAAELLLERFADCFAFTDRDLGHSNIVQHTIETTTNRPISQAPDKSAWREREVIQSQVDQMCRQGEIEPCSGPWVAPVVLVKKKDGSWRFCVDYRKLNAVTTRDVYPLPRIEDALSRLEGSHYFSIMDMQSGYWKVGVRPSDREKTAFVTADGLYQFRVMPFGLSNAPATFQRMVDVLLAELKWNTCLVYLDDIVIFSKTFSEHLTRLERWQGPVSRPFQIPRSQELSCPIQREGCAKFSWFDVNSCHDNWDEVVDFVVFAYNTSRRNRRGQQHSIFCMVAKPEFCDNTLHHLSTRLAVIREQAKRRLIVVQAKQKARYDKHRRSVDYAVGELVWVHYPLIKKGLVPASGKKKTPNRVHVSSLKTYYARRPTEPVTTHSSTKKRERKVNPQQSSSVTDVSDVVEVNDEGVVAKLAPNGSRSRAKLSRKRCHIGAKLQRPKYASEAELPQSEGFTSIARPLTTLTKKAIPFLSGEDQASIFNALKQASVPVLAHPNYDLPKEIFPDACAYGIGGVLAQHIEGAERPIAYASRLLTKSEVNYSITEKIVTDHQVLCWLMSKRDLAGRFAHWSLSLQEYDITIVYRSNKTHDNPDCLSRNPLPIAQELEDDRCFIVKAITSPGLSEDEDESFVEKQKPVVIGIGYFMTTAADALAAANPATAAITATEDRIDALEQGQTTIANQLTTLTAQLQVFFTNVGSAGGGSGGGAGGGTGGGAGGGTGGGTFVGVSRGGGGSGSSGAGGGGVAGGVA</sequence>
<evidence type="ECO:0000313" key="4">
    <source>
        <dbReference type="EMBL" id="KZS03788.1"/>
    </source>
</evidence>
<dbReference type="CDD" id="cd09274">
    <property type="entry name" value="RNase_HI_RT_Ty3"/>
    <property type="match status" value="1"/>
</dbReference>
<dbReference type="InterPro" id="IPR000477">
    <property type="entry name" value="RT_dom"/>
</dbReference>
<dbReference type="InterPro" id="IPR005162">
    <property type="entry name" value="Retrotrans_gag_dom"/>
</dbReference>
<dbReference type="PANTHER" id="PTHR37984">
    <property type="entry name" value="PROTEIN CBG26694"/>
    <property type="match status" value="1"/>
</dbReference>
<keyword evidence="5" id="KW-1185">Reference proteome</keyword>
<dbReference type="STRING" id="35525.A0A164L4K0"/>
<dbReference type="OrthoDB" id="6382106at2759"/>
<gene>
    <name evidence="4" type="ORF">APZ42_033399</name>
</gene>
<dbReference type="GO" id="GO:0003824">
    <property type="term" value="F:catalytic activity"/>
    <property type="evidence" value="ECO:0007669"/>
    <property type="project" value="UniProtKB-KW"/>
</dbReference>